<name>A0ABQ3T5E7_9ACTN</name>
<dbReference type="InterPro" id="IPR002563">
    <property type="entry name" value="Flavin_Rdtase-like_dom"/>
</dbReference>
<protein>
    <submittedName>
        <fullName evidence="3">Flavin oxidoreductase</fullName>
    </submittedName>
</protein>
<dbReference type="SUPFAM" id="SSF50475">
    <property type="entry name" value="FMN-binding split barrel"/>
    <property type="match status" value="1"/>
</dbReference>
<sequence length="168" mass="17303">MGGVLTGTGQTGHARDLREVLAELPTGVTVLSAMTPDGPVGMTSSAVTSLSLDPMLMLACVHRSSSTLALILEAGRFGISVLGSDAAAVSEAFAQGPPLERFRRVPYRTERGVPLLRDALAGLTCEVFDTHPGGDHTILVGRVTGAARADGAAGTPLVRHRGSYRGLG</sequence>
<reference evidence="4" key="1">
    <citation type="submission" date="2023-07" db="EMBL/GenBank/DDBJ databases">
        <title>Whole genome shotgun sequence of Streptomyces spororaveus NBRC 15456.</title>
        <authorList>
            <person name="Komaki H."/>
            <person name="Tamura T."/>
        </authorList>
    </citation>
    <scope>NUCLEOTIDE SEQUENCE [LARGE SCALE GENOMIC DNA]</scope>
    <source>
        <strain evidence="4">NBRC 15456</strain>
    </source>
</reference>
<dbReference type="PANTHER" id="PTHR30466">
    <property type="entry name" value="FLAVIN REDUCTASE"/>
    <property type="match status" value="1"/>
</dbReference>
<keyword evidence="1" id="KW-0560">Oxidoreductase</keyword>
<dbReference type="Gene3D" id="2.30.110.10">
    <property type="entry name" value="Electron Transport, Fmn-binding Protein, Chain A"/>
    <property type="match status" value="1"/>
</dbReference>
<dbReference type="RefSeq" id="WP_202198038.1">
    <property type="nucleotide sequence ID" value="NZ_BAAATO010000004.1"/>
</dbReference>
<evidence type="ECO:0000256" key="1">
    <source>
        <dbReference type="ARBA" id="ARBA00023002"/>
    </source>
</evidence>
<evidence type="ECO:0000259" key="2">
    <source>
        <dbReference type="SMART" id="SM00903"/>
    </source>
</evidence>
<accession>A0ABQ3T5E7</accession>
<dbReference type="InterPro" id="IPR050268">
    <property type="entry name" value="NADH-dep_flavin_reductase"/>
</dbReference>
<gene>
    <name evidence="3" type="ORF">Sspor_11790</name>
</gene>
<dbReference type="EMBL" id="BNED01000005">
    <property type="protein sequence ID" value="GHI75618.1"/>
    <property type="molecule type" value="Genomic_DNA"/>
</dbReference>
<dbReference type="Proteomes" id="UP000608522">
    <property type="component" value="Unassembled WGS sequence"/>
</dbReference>
<evidence type="ECO:0000313" key="3">
    <source>
        <dbReference type="EMBL" id="GHI75618.1"/>
    </source>
</evidence>
<keyword evidence="4" id="KW-1185">Reference proteome</keyword>
<dbReference type="Pfam" id="PF01613">
    <property type="entry name" value="Flavin_Reduct"/>
    <property type="match status" value="1"/>
</dbReference>
<proteinExistence type="predicted"/>
<evidence type="ECO:0000313" key="4">
    <source>
        <dbReference type="Proteomes" id="UP000608522"/>
    </source>
</evidence>
<organism evidence="3 4">
    <name type="scientific">Streptomyces spororaveus</name>
    <dbReference type="NCBI Taxonomy" id="284039"/>
    <lineage>
        <taxon>Bacteria</taxon>
        <taxon>Bacillati</taxon>
        <taxon>Actinomycetota</taxon>
        <taxon>Actinomycetes</taxon>
        <taxon>Kitasatosporales</taxon>
        <taxon>Streptomycetaceae</taxon>
        <taxon>Streptomyces</taxon>
    </lineage>
</organism>
<dbReference type="InterPro" id="IPR012349">
    <property type="entry name" value="Split_barrel_FMN-bd"/>
</dbReference>
<dbReference type="PANTHER" id="PTHR30466:SF1">
    <property type="entry name" value="FMN REDUCTASE (NADH) RUTF"/>
    <property type="match status" value="1"/>
</dbReference>
<comment type="caution">
    <text evidence="3">The sequence shown here is derived from an EMBL/GenBank/DDBJ whole genome shotgun (WGS) entry which is preliminary data.</text>
</comment>
<dbReference type="SMART" id="SM00903">
    <property type="entry name" value="Flavin_Reduct"/>
    <property type="match status" value="1"/>
</dbReference>
<feature type="domain" description="Flavin reductase like" evidence="2">
    <location>
        <begin position="21"/>
        <end position="166"/>
    </location>
</feature>